<dbReference type="RefSeq" id="WP_114070173.1">
    <property type="nucleotide sequence ID" value="NZ_CP030850.1"/>
</dbReference>
<dbReference type="PANTHER" id="PTHR34849:SF3">
    <property type="entry name" value="SSR2962 PROTEIN"/>
    <property type="match status" value="1"/>
</dbReference>
<dbReference type="OrthoDB" id="1494556at2"/>
<dbReference type="Proteomes" id="UP000251993">
    <property type="component" value="Chromosome"/>
</dbReference>
<dbReference type="Gene3D" id="1.10.10.10">
    <property type="entry name" value="Winged helix-like DNA-binding domain superfamily/Winged helix DNA-binding domain"/>
    <property type="match status" value="1"/>
</dbReference>
<dbReference type="InterPro" id="IPR036388">
    <property type="entry name" value="WH-like_DNA-bd_sf"/>
</dbReference>
<dbReference type="EMBL" id="CP030850">
    <property type="protein sequence ID" value="AXE21430.1"/>
    <property type="molecule type" value="Genomic_DNA"/>
</dbReference>
<proteinExistence type="predicted"/>
<dbReference type="SUPFAM" id="SSF46689">
    <property type="entry name" value="Homeodomain-like"/>
    <property type="match status" value="1"/>
</dbReference>
<sequence>MNWQEYIHADPQILNGKPVIKGTRLSIEFILERLSDGWSEQMLLENYPRLSHESLLAVYAFMLQMAKDGLLYLPTYPLKQAS</sequence>
<evidence type="ECO:0000313" key="2">
    <source>
        <dbReference type="Proteomes" id="UP000251993"/>
    </source>
</evidence>
<organism evidence="1 2">
    <name type="scientific">Runella rosea</name>
    <dbReference type="NCBI Taxonomy" id="2259595"/>
    <lineage>
        <taxon>Bacteria</taxon>
        <taxon>Pseudomonadati</taxon>
        <taxon>Bacteroidota</taxon>
        <taxon>Cytophagia</taxon>
        <taxon>Cytophagales</taxon>
        <taxon>Spirosomataceae</taxon>
        <taxon>Runella</taxon>
    </lineage>
</organism>
<dbReference type="InterPro" id="IPR009057">
    <property type="entry name" value="Homeodomain-like_sf"/>
</dbReference>
<dbReference type="Pfam" id="PF04255">
    <property type="entry name" value="DUF433"/>
    <property type="match status" value="1"/>
</dbReference>
<dbReference type="AlphaFoldDB" id="A0A344TS09"/>
<dbReference type="PANTHER" id="PTHR34849">
    <property type="entry name" value="SSL5025 PROTEIN"/>
    <property type="match status" value="1"/>
</dbReference>
<evidence type="ECO:0000313" key="1">
    <source>
        <dbReference type="EMBL" id="AXE21430.1"/>
    </source>
</evidence>
<accession>A0A344TS09</accession>
<reference evidence="1 2" key="1">
    <citation type="submission" date="2018-07" db="EMBL/GenBank/DDBJ databases">
        <title>Genome sequencing of Runella.</title>
        <authorList>
            <person name="Baek M.-G."/>
            <person name="Yi H."/>
        </authorList>
    </citation>
    <scope>NUCLEOTIDE SEQUENCE [LARGE SCALE GENOMIC DNA]</scope>
    <source>
        <strain evidence="1 2">HYN0085</strain>
    </source>
</reference>
<gene>
    <name evidence="1" type="ORF">DR864_05890</name>
</gene>
<protein>
    <recommendedName>
        <fullName evidence="3">DUF433 domain-containing protein</fullName>
    </recommendedName>
</protein>
<dbReference type="InterPro" id="IPR007367">
    <property type="entry name" value="DUF433"/>
</dbReference>
<dbReference type="KEGG" id="run:DR864_05890"/>
<keyword evidence="2" id="KW-1185">Reference proteome</keyword>
<name>A0A344TS09_9BACT</name>
<evidence type="ECO:0008006" key="3">
    <source>
        <dbReference type="Google" id="ProtNLM"/>
    </source>
</evidence>